<dbReference type="Proteomes" id="UP000193427">
    <property type="component" value="Chromosome"/>
</dbReference>
<evidence type="ECO:0000313" key="2">
    <source>
        <dbReference type="Proteomes" id="UP000193427"/>
    </source>
</evidence>
<gene>
    <name evidence="1" type="ORF">A4W93_18600</name>
</gene>
<dbReference type="RefSeq" id="WP_085752034.1">
    <property type="nucleotide sequence ID" value="NZ_BSPR01000011.1"/>
</dbReference>
<dbReference type="STRING" id="946333.A4W93_18600"/>
<reference evidence="1 2" key="1">
    <citation type="submission" date="2016-04" db="EMBL/GenBank/DDBJ databases">
        <title>Complete genome sequence of natural rubber-degrading, novel Gram-negative bacterium, Rhizobacter gummiphilus strain NS21.</title>
        <authorList>
            <person name="Tabata M."/>
            <person name="Kasai D."/>
            <person name="Fukuda M."/>
        </authorList>
    </citation>
    <scope>NUCLEOTIDE SEQUENCE [LARGE SCALE GENOMIC DNA]</scope>
    <source>
        <strain evidence="1 2">NS21</strain>
    </source>
</reference>
<dbReference type="OrthoDB" id="9770600at2"/>
<dbReference type="KEGG" id="rgu:A4W93_18600"/>
<keyword evidence="2" id="KW-1185">Reference proteome</keyword>
<protein>
    <submittedName>
        <fullName evidence="1">Uncharacterized protein</fullName>
    </submittedName>
</protein>
<dbReference type="AlphaFoldDB" id="A0A1W6LBW2"/>
<dbReference type="EMBL" id="CP015118">
    <property type="protein sequence ID" value="ARN21742.1"/>
    <property type="molecule type" value="Genomic_DNA"/>
</dbReference>
<organism evidence="1 2">
    <name type="scientific">Piscinibacter gummiphilus</name>
    <dbReference type="NCBI Taxonomy" id="946333"/>
    <lineage>
        <taxon>Bacteria</taxon>
        <taxon>Pseudomonadati</taxon>
        <taxon>Pseudomonadota</taxon>
        <taxon>Betaproteobacteria</taxon>
        <taxon>Burkholderiales</taxon>
        <taxon>Sphaerotilaceae</taxon>
        <taxon>Piscinibacter</taxon>
    </lineage>
</organism>
<name>A0A1W6LBW2_9BURK</name>
<proteinExistence type="predicted"/>
<evidence type="ECO:0000313" key="1">
    <source>
        <dbReference type="EMBL" id="ARN21742.1"/>
    </source>
</evidence>
<accession>A0A1W6LBW2</accession>
<sequence>MISDDELDSAVTAGVLDASIAAALRAHVAALHRSSGADEEHFRLVTGFNDVFVVIASALLLVSVGWIAGVFAPWAGGVAVCAASWVLAEFFVRRRRMALPAIVLLCTFVGAAFYAVELLAGAAAASAVGVAGAWLHWRRFQVPVTVAAGAGVLLFGLAFALVDGVPAAGEWLGLIVFLSGVAVFALAVRWDASDPARTTRRADVAFWLHLLAAPLLVHPVFAVVGVMSENAGPVQAAVAALLYLAIGAVSLALDRRALMVSALGYVLFAFSSLLQQHGFVTLGFALTALAIGSGLLLLSALWQKARAVTVSVLPEGLRLRLAPARAP</sequence>